<proteinExistence type="predicted"/>
<name>A0A915DAX0_9BILA</name>
<keyword evidence="2" id="KW-1185">Reference proteome</keyword>
<sequence length="233" mass="25722">MVSVTKIAHAFLHKQSLDDQPASEITTLKLDNSSPRVSHHVPIVPDSQLHIKALRPTGGDACFGQNQGVFLKYGDEENCRFHLKWSLPNQLELETTDKNSAKAIYKLVNNNQDGVDIFLKDNFASFSSTSKDLNTNCVFNKNKHPKDTSGIGTTKLEFAQANSNLFNKECALLYEMDTSKSAALTKKDDGTRSLFGWKTTVFVFFLIVLGMPCLCVVCVGALVGLVLKNVCCE</sequence>
<keyword evidence="1" id="KW-0472">Membrane</keyword>
<dbReference type="WBParaSite" id="jg17491">
    <property type="protein sequence ID" value="jg17491"/>
    <property type="gene ID" value="jg17491"/>
</dbReference>
<accession>A0A915DAX0</accession>
<keyword evidence="1" id="KW-1133">Transmembrane helix</keyword>
<dbReference type="AlphaFoldDB" id="A0A915DAX0"/>
<reference evidence="3" key="1">
    <citation type="submission" date="2022-11" db="UniProtKB">
        <authorList>
            <consortium name="WormBaseParasite"/>
        </authorList>
    </citation>
    <scope>IDENTIFICATION</scope>
</reference>
<evidence type="ECO:0000313" key="3">
    <source>
        <dbReference type="WBParaSite" id="jg17491"/>
    </source>
</evidence>
<evidence type="ECO:0000256" key="1">
    <source>
        <dbReference type="SAM" id="Phobius"/>
    </source>
</evidence>
<protein>
    <submittedName>
        <fullName evidence="3">Uncharacterized protein</fullName>
    </submittedName>
</protein>
<dbReference type="Proteomes" id="UP000887574">
    <property type="component" value="Unplaced"/>
</dbReference>
<organism evidence="2 3">
    <name type="scientific">Ditylenchus dipsaci</name>
    <dbReference type="NCBI Taxonomy" id="166011"/>
    <lineage>
        <taxon>Eukaryota</taxon>
        <taxon>Metazoa</taxon>
        <taxon>Ecdysozoa</taxon>
        <taxon>Nematoda</taxon>
        <taxon>Chromadorea</taxon>
        <taxon>Rhabditida</taxon>
        <taxon>Tylenchina</taxon>
        <taxon>Tylenchomorpha</taxon>
        <taxon>Sphaerularioidea</taxon>
        <taxon>Anguinidae</taxon>
        <taxon>Anguininae</taxon>
        <taxon>Ditylenchus</taxon>
    </lineage>
</organism>
<feature type="transmembrane region" description="Helical" evidence="1">
    <location>
        <begin position="201"/>
        <end position="227"/>
    </location>
</feature>
<evidence type="ECO:0000313" key="2">
    <source>
        <dbReference type="Proteomes" id="UP000887574"/>
    </source>
</evidence>
<keyword evidence="1" id="KW-0812">Transmembrane</keyword>